<dbReference type="InterPro" id="IPR038726">
    <property type="entry name" value="PDDEXK_AddAB-type"/>
</dbReference>
<keyword evidence="10" id="KW-0413">Isomerase</keyword>
<keyword evidence="2 15" id="KW-0547">Nucleotide-binding</keyword>
<feature type="region of interest" description="Disordered" evidence="16">
    <location>
        <begin position="946"/>
        <end position="975"/>
    </location>
</feature>
<evidence type="ECO:0000256" key="15">
    <source>
        <dbReference type="PROSITE-ProRule" id="PRU00560"/>
    </source>
</evidence>
<dbReference type="Pfam" id="PF00580">
    <property type="entry name" value="UvrD-helicase"/>
    <property type="match status" value="1"/>
</dbReference>
<evidence type="ECO:0000259" key="18">
    <source>
        <dbReference type="PROSITE" id="PS51217"/>
    </source>
</evidence>
<dbReference type="GO" id="GO:0005829">
    <property type="term" value="C:cytosol"/>
    <property type="evidence" value="ECO:0007669"/>
    <property type="project" value="TreeGrafter"/>
</dbReference>
<evidence type="ECO:0000256" key="8">
    <source>
        <dbReference type="ARBA" id="ARBA00023125"/>
    </source>
</evidence>
<evidence type="ECO:0000256" key="12">
    <source>
        <dbReference type="ARBA" id="ARBA00034808"/>
    </source>
</evidence>
<feature type="compositionally biased region" description="Low complexity" evidence="16">
    <location>
        <begin position="959"/>
        <end position="970"/>
    </location>
</feature>
<accession>A0AAJ5X707</accession>
<keyword evidence="5 15" id="KW-0347">Helicase</keyword>
<evidence type="ECO:0000313" key="19">
    <source>
        <dbReference type="EMBL" id="WEK46846.1"/>
    </source>
</evidence>
<dbReference type="InterPro" id="IPR000212">
    <property type="entry name" value="DNA_helicase_UvrD/REP"/>
</dbReference>
<comment type="catalytic activity">
    <reaction evidence="14">
        <text>ATP + H2O = ADP + phosphate + H(+)</text>
        <dbReference type="Rhea" id="RHEA:13065"/>
        <dbReference type="ChEBI" id="CHEBI:15377"/>
        <dbReference type="ChEBI" id="CHEBI:15378"/>
        <dbReference type="ChEBI" id="CHEBI:30616"/>
        <dbReference type="ChEBI" id="CHEBI:43474"/>
        <dbReference type="ChEBI" id="CHEBI:456216"/>
        <dbReference type="EC" id="5.6.2.4"/>
    </reaction>
</comment>
<keyword evidence="4 15" id="KW-0378">Hydrolase</keyword>
<dbReference type="InterPro" id="IPR014016">
    <property type="entry name" value="UvrD-like_ATP-bd"/>
</dbReference>
<organism evidence="19 20">
    <name type="scientific">Candidatus Andeanibacterium colombiense</name>
    <dbReference type="NCBI Taxonomy" id="3121345"/>
    <lineage>
        <taxon>Bacteria</taxon>
        <taxon>Pseudomonadati</taxon>
        <taxon>Pseudomonadota</taxon>
        <taxon>Alphaproteobacteria</taxon>
        <taxon>Sphingomonadales</taxon>
        <taxon>Sphingomonadaceae</taxon>
        <taxon>Candidatus Andeanibacterium</taxon>
    </lineage>
</organism>
<dbReference type="InterPro" id="IPR014017">
    <property type="entry name" value="DNA_helicase_UvrD-like_C"/>
</dbReference>
<keyword evidence="9" id="KW-0234">DNA repair</keyword>
<sequence length="1149" mass="125788">MSGKVYPLKGNQARAVDPRETVWLSASAGTGKTQVLSARVLRLLLQPDVAPGEILCLTFTKAGAAEMATRVNEVLASWVRMDDTLLAQDLGHIGADIGPETRARARTLFASVLDCPGGGLRIDTIHAFAQWLLSAFPEEAGLTPGTRAMEDRDRDLLAREVLAAMLVEADERGDRAMLDTLADLSLKKGPDAVEAWLMTCAKARKAWFGPGRWEPPLRDRVNRLLGLAGDASEADAAALCSDELFDVDALECCLAAYRQWNGKKGQEGRVVIADWLAAAPVERLAGLAELHKVLFTLKDTVRDVPSLEKFESEFGYAAEQVLQSSLRVRELQVLLALSAWLTPALELGRKFALEWDEAKAREGLIDFDDQIRQASDLLNRSDLGEWIRYKLDRRFDHILVDEAQDTNAEQWQIIDALTGDFFAGLGQHGDKLRTLFVVGDYKQAIFRFQGTSPENFARARERVRQTMAGALEAALESRSRGARELVDLGLGQSFRTAQPVLSFVDTAIGTIGYARFGLSDEPEPHVGEERPGLVTLWRPVTAAPDEEEGEETWLSGSERRLADRIARQVRQWLDQGFALQKGSHRNAGPGDIMVLVRKRRDLAGLIVARLHAAGVPVAGVDRLRLGAPLAVKDLMAALRFAAQPLDDLNLANLLVSPLIGWSQKDLLDHAWRPEPEPNRRLPKLWEHLRQSSAPFVRDTLERLGQLLARADYEPPQALLHWMLVGPWRGRRALVARLGHEANDPIDELLNAAFNYASAHTPSLQGFIRWFDVGEGELKREAGASEGLVRVMTVHGAKGLQAPIVILADAAGDPDKSPPRGLELAELDPGDRVMPLPGLTGDERVGRIAEAESVTAAAEREEHWRLLYVAMTRAEEALFIGGSLGTREQEPAPDSWFARLRPLFGEEAIEDRIWGEIRELGYRAAPVAGKAEAGLQVRIEVPDWAIRPIGPEPRPPRPLAPSAAGEDAGAAPPLPPGALKEVARRGTLIHGLLERLPELPREARTAAAARWLARQAGDLPEDERTKMVDAALRVLDTPDWAGIFGPDALAEVPLAATVAGRVIAGTADRLLVTKERVLLVDFKTAARPPQNLEAIPLTTVRQMAAYVAALEAIYPGRPVEAAVLYTRTPQLFALPAALIEAHKSVLSPAE</sequence>
<dbReference type="GO" id="GO:0043138">
    <property type="term" value="F:3'-5' DNA helicase activity"/>
    <property type="evidence" value="ECO:0007669"/>
    <property type="project" value="UniProtKB-EC"/>
</dbReference>
<dbReference type="GO" id="GO:0003677">
    <property type="term" value="F:DNA binding"/>
    <property type="evidence" value="ECO:0007669"/>
    <property type="project" value="UniProtKB-KW"/>
</dbReference>
<gene>
    <name evidence="19" type="primary">addA</name>
    <name evidence="19" type="ORF">P0Y56_00740</name>
</gene>
<dbReference type="InterPro" id="IPR014151">
    <property type="entry name" value="DNA_helicase_AddA"/>
</dbReference>
<protein>
    <recommendedName>
        <fullName evidence="12">DNA 3'-5' helicase</fullName>
        <ecNumber evidence="12">5.6.2.4</ecNumber>
    </recommendedName>
    <alternativeName>
        <fullName evidence="13">DNA 3'-5' helicase II</fullName>
    </alternativeName>
</protein>
<dbReference type="GO" id="GO:0000725">
    <property type="term" value="P:recombinational repair"/>
    <property type="evidence" value="ECO:0007669"/>
    <property type="project" value="TreeGrafter"/>
</dbReference>
<dbReference type="EC" id="5.6.2.4" evidence="12"/>
<evidence type="ECO:0000256" key="13">
    <source>
        <dbReference type="ARBA" id="ARBA00034923"/>
    </source>
</evidence>
<keyword evidence="6" id="KW-0269">Exonuclease</keyword>
<dbReference type="Pfam" id="PF12705">
    <property type="entry name" value="PDDEXK_1"/>
    <property type="match status" value="1"/>
</dbReference>
<dbReference type="Gene3D" id="1.10.486.10">
    <property type="entry name" value="PCRA, domain 4"/>
    <property type="match status" value="1"/>
</dbReference>
<dbReference type="Gene3D" id="3.90.320.10">
    <property type="match status" value="1"/>
</dbReference>
<feature type="binding site" evidence="15">
    <location>
        <begin position="26"/>
        <end position="33"/>
    </location>
    <ligand>
        <name>ATP</name>
        <dbReference type="ChEBI" id="CHEBI:30616"/>
    </ligand>
</feature>
<feature type="domain" description="UvrD-like helicase C-terminal" evidence="18">
    <location>
        <begin position="513"/>
        <end position="798"/>
    </location>
</feature>
<reference evidence="19" key="1">
    <citation type="submission" date="2023-03" db="EMBL/GenBank/DDBJ databases">
        <title>Andean soil-derived lignocellulolytic bacterial consortium as a source of novel taxa and putative plastic-active enzymes.</title>
        <authorList>
            <person name="Diaz-Garcia L."/>
            <person name="Chuvochina M."/>
            <person name="Feuerriegel G."/>
            <person name="Bunk B."/>
            <person name="Sproer C."/>
            <person name="Streit W.R."/>
            <person name="Rodriguez L.M."/>
            <person name="Overmann J."/>
            <person name="Jimenez D.J."/>
        </authorList>
    </citation>
    <scope>NUCLEOTIDE SEQUENCE</scope>
    <source>
        <strain evidence="19">MAG 26</strain>
    </source>
</reference>
<dbReference type="GO" id="GO:0004527">
    <property type="term" value="F:exonuclease activity"/>
    <property type="evidence" value="ECO:0007669"/>
    <property type="project" value="UniProtKB-KW"/>
</dbReference>
<evidence type="ECO:0000256" key="1">
    <source>
        <dbReference type="ARBA" id="ARBA00022722"/>
    </source>
</evidence>
<feature type="domain" description="UvrD-like helicase ATP-binding" evidence="17">
    <location>
        <begin position="5"/>
        <end position="497"/>
    </location>
</feature>
<evidence type="ECO:0000256" key="6">
    <source>
        <dbReference type="ARBA" id="ARBA00022839"/>
    </source>
</evidence>
<name>A0AAJ5X707_9SPHN</name>
<keyword evidence="1" id="KW-0540">Nuclease</keyword>
<dbReference type="GO" id="GO:0033202">
    <property type="term" value="C:DNA helicase complex"/>
    <property type="evidence" value="ECO:0007669"/>
    <property type="project" value="TreeGrafter"/>
</dbReference>
<evidence type="ECO:0000256" key="2">
    <source>
        <dbReference type="ARBA" id="ARBA00022741"/>
    </source>
</evidence>
<evidence type="ECO:0000259" key="17">
    <source>
        <dbReference type="PROSITE" id="PS51198"/>
    </source>
</evidence>
<dbReference type="PROSITE" id="PS51217">
    <property type="entry name" value="UVRD_HELICASE_CTER"/>
    <property type="match status" value="1"/>
</dbReference>
<feature type="compositionally biased region" description="Pro residues" evidence="16">
    <location>
        <begin position="949"/>
        <end position="958"/>
    </location>
</feature>
<dbReference type="PROSITE" id="PS51198">
    <property type="entry name" value="UVRD_HELICASE_ATP_BIND"/>
    <property type="match status" value="1"/>
</dbReference>
<evidence type="ECO:0000256" key="10">
    <source>
        <dbReference type="ARBA" id="ARBA00023235"/>
    </source>
</evidence>
<dbReference type="KEGG" id="acob:P0Y56_00740"/>
<dbReference type="SUPFAM" id="SSF52540">
    <property type="entry name" value="P-loop containing nucleoside triphosphate hydrolases"/>
    <property type="match status" value="1"/>
</dbReference>
<dbReference type="Gene3D" id="3.40.50.300">
    <property type="entry name" value="P-loop containing nucleotide triphosphate hydrolases"/>
    <property type="match status" value="4"/>
</dbReference>
<dbReference type="GO" id="GO:0005524">
    <property type="term" value="F:ATP binding"/>
    <property type="evidence" value="ECO:0007669"/>
    <property type="project" value="UniProtKB-UniRule"/>
</dbReference>
<evidence type="ECO:0000256" key="4">
    <source>
        <dbReference type="ARBA" id="ARBA00022801"/>
    </source>
</evidence>
<evidence type="ECO:0000256" key="3">
    <source>
        <dbReference type="ARBA" id="ARBA00022763"/>
    </source>
</evidence>
<keyword evidence="8" id="KW-0238">DNA-binding</keyword>
<evidence type="ECO:0000256" key="5">
    <source>
        <dbReference type="ARBA" id="ARBA00022806"/>
    </source>
</evidence>
<evidence type="ECO:0000256" key="16">
    <source>
        <dbReference type="SAM" id="MobiDB-lite"/>
    </source>
</evidence>
<dbReference type="PANTHER" id="PTHR11070:SF2">
    <property type="entry name" value="ATP-DEPENDENT DNA HELICASE SRS2"/>
    <property type="match status" value="1"/>
</dbReference>
<proteinExistence type="predicted"/>
<evidence type="ECO:0000256" key="9">
    <source>
        <dbReference type="ARBA" id="ARBA00023204"/>
    </source>
</evidence>
<comment type="catalytic activity">
    <reaction evidence="11">
        <text>Couples ATP hydrolysis with the unwinding of duplex DNA by translocating in the 3'-5' direction.</text>
        <dbReference type="EC" id="5.6.2.4"/>
    </reaction>
</comment>
<evidence type="ECO:0000313" key="20">
    <source>
        <dbReference type="Proteomes" id="UP001218362"/>
    </source>
</evidence>
<keyword evidence="7 15" id="KW-0067">ATP-binding</keyword>
<dbReference type="Proteomes" id="UP001218362">
    <property type="component" value="Chromosome"/>
</dbReference>
<keyword evidence="3" id="KW-0227">DNA damage</keyword>
<dbReference type="AlphaFoldDB" id="A0AAJ5X707"/>
<dbReference type="InterPro" id="IPR011604">
    <property type="entry name" value="PDDEXK-like_dom_sf"/>
</dbReference>
<dbReference type="EMBL" id="CP119316">
    <property type="protein sequence ID" value="WEK46846.1"/>
    <property type="molecule type" value="Genomic_DNA"/>
</dbReference>
<dbReference type="NCBIfam" id="TIGR02784">
    <property type="entry name" value="addA_alphas"/>
    <property type="match status" value="1"/>
</dbReference>
<evidence type="ECO:0000256" key="11">
    <source>
        <dbReference type="ARBA" id="ARBA00034617"/>
    </source>
</evidence>
<dbReference type="PANTHER" id="PTHR11070">
    <property type="entry name" value="UVRD / RECB / PCRA DNA HELICASE FAMILY MEMBER"/>
    <property type="match status" value="1"/>
</dbReference>
<evidence type="ECO:0000256" key="14">
    <source>
        <dbReference type="ARBA" id="ARBA00048988"/>
    </source>
</evidence>
<evidence type="ECO:0000256" key="7">
    <source>
        <dbReference type="ARBA" id="ARBA00022840"/>
    </source>
</evidence>
<dbReference type="Pfam" id="PF13361">
    <property type="entry name" value="UvrD_C"/>
    <property type="match status" value="1"/>
</dbReference>
<dbReference type="InterPro" id="IPR027417">
    <property type="entry name" value="P-loop_NTPase"/>
</dbReference>